<protein>
    <submittedName>
        <fullName evidence="1">Uncharacterized protein</fullName>
    </submittedName>
</protein>
<proteinExistence type="predicted"/>
<dbReference type="EMBL" id="AP019297">
    <property type="protein sequence ID" value="BBG95093.1"/>
    <property type="molecule type" value="Genomic_DNA"/>
</dbReference>
<gene>
    <name evidence="1" type="ORF">Prudu_003552</name>
</gene>
<reference evidence="1" key="1">
    <citation type="journal article" date="2019" name="Science">
        <title>Mutation of a bHLH transcription factor allowed almond domestication.</title>
        <authorList>
            <person name="Sanchez-Perez R."/>
            <person name="Pavan S."/>
            <person name="Mazzeo R."/>
            <person name="Moldovan C."/>
            <person name="Aiese Cigliano R."/>
            <person name="Del Cueto J."/>
            <person name="Ricciardi F."/>
            <person name="Lotti C."/>
            <person name="Ricciardi L."/>
            <person name="Dicenta F."/>
            <person name="Lopez-Marques R.L."/>
            <person name="Lindberg Moller B."/>
        </authorList>
    </citation>
    <scope>NUCLEOTIDE SEQUENCE</scope>
</reference>
<organism evidence="1">
    <name type="scientific">Prunus dulcis</name>
    <name type="common">Almond</name>
    <name type="synonym">Amygdalus dulcis</name>
    <dbReference type="NCBI Taxonomy" id="3755"/>
    <lineage>
        <taxon>Eukaryota</taxon>
        <taxon>Viridiplantae</taxon>
        <taxon>Streptophyta</taxon>
        <taxon>Embryophyta</taxon>
        <taxon>Tracheophyta</taxon>
        <taxon>Spermatophyta</taxon>
        <taxon>Magnoliopsida</taxon>
        <taxon>eudicotyledons</taxon>
        <taxon>Gunneridae</taxon>
        <taxon>Pentapetalae</taxon>
        <taxon>rosids</taxon>
        <taxon>fabids</taxon>
        <taxon>Rosales</taxon>
        <taxon>Rosaceae</taxon>
        <taxon>Amygdaloideae</taxon>
        <taxon>Amygdaleae</taxon>
        <taxon>Prunus</taxon>
    </lineage>
</organism>
<evidence type="ECO:0000313" key="1">
    <source>
        <dbReference type="EMBL" id="BBG95093.1"/>
    </source>
</evidence>
<name>A0A4Y1QT85_PRUDU</name>
<sequence>MYRISLQIKREKLRSAKAGDELTCAISEIMKSSEANNAKKPSPAWESKQLEFTCSQTLTLRVRKSSSTFTGDRLEVKVPKELKLELFGFRPPKI</sequence>
<accession>A0A4Y1QT85</accession>
<dbReference type="AlphaFoldDB" id="A0A4Y1QT85"/>